<sequence length="459" mass="48953">MSTTSTPAGPGGPGGPTAPMIRARRTHTSAAVSAALKNLPKVSKRSKNVDIEGRNAERVLKHAQHVSDASAFPDDASDAESLISLSDDEDTLSPASHLYKSMLKMSPGSAKAVLRLMQANKHLRDADDSKTEKPAQKKARTEITIAPGMSLPIVFHSCIRELYKYDIYMPLSMFTTPNLLVINTNASTMHMAKLNPPNTGDKQIRVIDTDIFEQKIQAELSLDRAQWTEAARNYVDFISLVEGAGSPPEARWNAHFAFFQNSPDAADIFPAILIADINIRKRYVPQPFTFSLELYKDDLQKQTTALMMRRMMSGYPPIPSASGSGTTPPPSAPTGGRRGGGAGGRRGGGGGGRGGAPAPFPAGNGGDPPGVVCLVCARRGHYYNHCTTNSFVDGSPLGCSVCGCDLAAMGSGETLCQAWNAKGATAACTHGQERGHACSFCGNRNHHAFAWSCRQNPLA</sequence>
<dbReference type="EMBL" id="JARJLG010000031">
    <property type="protein sequence ID" value="KAJ7766975.1"/>
    <property type="molecule type" value="Genomic_DNA"/>
</dbReference>
<dbReference type="Proteomes" id="UP001215280">
    <property type="component" value="Unassembled WGS sequence"/>
</dbReference>
<feature type="region of interest" description="Disordered" evidence="1">
    <location>
        <begin position="1"/>
        <end position="29"/>
    </location>
</feature>
<evidence type="ECO:0000313" key="3">
    <source>
        <dbReference type="Proteomes" id="UP001215280"/>
    </source>
</evidence>
<name>A0AAD7NMZ7_9AGAR</name>
<keyword evidence="3" id="KW-1185">Reference proteome</keyword>
<reference evidence="2" key="1">
    <citation type="submission" date="2023-03" db="EMBL/GenBank/DDBJ databases">
        <title>Massive genome expansion in bonnet fungi (Mycena s.s.) driven by repeated elements and novel gene families across ecological guilds.</title>
        <authorList>
            <consortium name="Lawrence Berkeley National Laboratory"/>
            <person name="Harder C.B."/>
            <person name="Miyauchi S."/>
            <person name="Viragh M."/>
            <person name="Kuo A."/>
            <person name="Thoen E."/>
            <person name="Andreopoulos B."/>
            <person name="Lu D."/>
            <person name="Skrede I."/>
            <person name="Drula E."/>
            <person name="Henrissat B."/>
            <person name="Morin E."/>
            <person name="Kohler A."/>
            <person name="Barry K."/>
            <person name="LaButti K."/>
            <person name="Morin E."/>
            <person name="Salamov A."/>
            <person name="Lipzen A."/>
            <person name="Mereny Z."/>
            <person name="Hegedus B."/>
            <person name="Baldrian P."/>
            <person name="Stursova M."/>
            <person name="Weitz H."/>
            <person name="Taylor A."/>
            <person name="Grigoriev I.V."/>
            <person name="Nagy L.G."/>
            <person name="Martin F."/>
            <person name="Kauserud H."/>
        </authorList>
    </citation>
    <scope>NUCLEOTIDE SEQUENCE</scope>
    <source>
        <strain evidence="2">CBHHK188m</strain>
    </source>
</reference>
<gene>
    <name evidence="2" type="ORF">DFH07DRAFT_955092</name>
</gene>
<feature type="region of interest" description="Disordered" evidence="1">
    <location>
        <begin position="317"/>
        <end position="363"/>
    </location>
</feature>
<dbReference type="AlphaFoldDB" id="A0AAD7NMZ7"/>
<comment type="caution">
    <text evidence="2">The sequence shown here is derived from an EMBL/GenBank/DDBJ whole genome shotgun (WGS) entry which is preliminary data.</text>
</comment>
<organism evidence="2 3">
    <name type="scientific">Mycena maculata</name>
    <dbReference type="NCBI Taxonomy" id="230809"/>
    <lineage>
        <taxon>Eukaryota</taxon>
        <taxon>Fungi</taxon>
        <taxon>Dikarya</taxon>
        <taxon>Basidiomycota</taxon>
        <taxon>Agaricomycotina</taxon>
        <taxon>Agaricomycetes</taxon>
        <taxon>Agaricomycetidae</taxon>
        <taxon>Agaricales</taxon>
        <taxon>Marasmiineae</taxon>
        <taxon>Mycenaceae</taxon>
        <taxon>Mycena</taxon>
    </lineage>
</organism>
<accession>A0AAD7NMZ7</accession>
<evidence type="ECO:0000313" key="2">
    <source>
        <dbReference type="EMBL" id="KAJ7766975.1"/>
    </source>
</evidence>
<protein>
    <submittedName>
        <fullName evidence="2">Uncharacterized protein</fullName>
    </submittedName>
</protein>
<proteinExistence type="predicted"/>
<feature type="compositionally biased region" description="Gly residues" evidence="1">
    <location>
        <begin position="336"/>
        <end position="355"/>
    </location>
</feature>
<evidence type="ECO:0000256" key="1">
    <source>
        <dbReference type="SAM" id="MobiDB-lite"/>
    </source>
</evidence>